<protein>
    <submittedName>
        <fullName evidence="1">Uncharacterized protein</fullName>
    </submittedName>
</protein>
<dbReference type="Ensembl" id="ENSACIT00000002713.1">
    <property type="protein sequence ID" value="ENSACIP00000002618.1"/>
    <property type="gene ID" value="ENSACIG00000002124.1"/>
</dbReference>
<organism evidence="1 2">
    <name type="scientific">Amphilophus citrinellus</name>
    <name type="common">Midas cichlid</name>
    <name type="synonym">Cichlasoma citrinellum</name>
    <dbReference type="NCBI Taxonomy" id="61819"/>
    <lineage>
        <taxon>Eukaryota</taxon>
        <taxon>Metazoa</taxon>
        <taxon>Chordata</taxon>
        <taxon>Craniata</taxon>
        <taxon>Vertebrata</taxon>
        <taxon>Euteleostomi</taxon>
        <taxon>Actinopterygii</taxon>
        <taxon>Neopterygii</taxon>
        <taxon>Teleostei</taxon>
        <taxon>Neoteleostei</taxon>
        <taxon>Acanthomorphata</taxon>
        <taxon>Ovalentaria</taxon>
        <taxon>Cichlomorphae</taxon>
        <taxon>Cichliformes</taxon>
        <taxon>Cichlidae</taxon>
        <taxon>New World cichlids</taxon>
        <taxon>Cichlasomatinae</taxon>
        <taxon>Heroini</taxon>
        <taxon>Amphilophus</taxon>
    </lineage>
</organism>
<dbReference type="AlphaFoldDB" id="A0A3Q0QX93"/>
<proteinExistence type="predicted"/>
<evidence type="ECO:0000313" key="2">
    <source>
        <dbReference type="Proteomes" id="UP000261340"/>
    </source>
</evidence>
<sequence>MFFILISMGGWKLGWKITLTQGLIKNLSNSCWMPSLSSKIRFKLIKIIFSSSSHGVSKTADTEIVPKSVHYKDTTGCSRNHMMPDLVCLMCVSPCFYSYLNGKARKKTSIAVL</sequence>
<evidence type="ECO:0000313" key="1">
    <source>
        <dbReference type="Ensembl" id="ENSACIP00000002618.1"/>
    </source>
</evidence>
<reference evidence="1" key="1">
    <citation type="submission" date="2025-08" db="UniProtKB">
        <authorList>
            <consortium name="Ensembl"/>
        </authorList>
    </citation>
    <scope>IDENTIFICATION</scope>
</reference>
<reference evidence="1" key="2">
    <citation type="submission" date="2025-09" db="UniProtKB">
        <authorList>
            <consortium name="Ensembl"/>
        </authorList>
    </citation>
    <scope>IDENTIFICATION</scope>
</reference>
<keyword evidence="2" id="KW-1185">Reference proteome</keyword>
<accession>A0A3Q0QX93</accession>
<dbReference type="Proteomes" id="UP000261340">
    <property type="component" value="Unplaced"/>
</dbReference>
<name>A0A3Q0QX93_AMPCI</name>